<evidence type="ECO:0000256" key="10">
    <source>
        <dbReference type="ARBA" id="ARBA00022840"/>
    </source>
</evidence>
<dbReference type="SUPFAM" id="SSF47384">
    <property type="entry name" value="Homodimeric domain of signal transducing histidine kinase"/>
    <property type="match status" value="1"/>
</dbReference>
<dbReference type="FunFam" id="1.10.287.130:FF:000001">
    <property type="entry name" value="Two-component sensor histidine kinase"/>
    <property type="match status" value="1"/>
</dbReference>
<dbReference type="EMBL" id="RRCN01000001">
    <property type="protein sequence ID" value="RRJ63422.1"/>
    <property type="molecule type" value="Genomic_DNA"/>
</dbReference>
<evidence type="ECO:0000256" key="11">
    <source>
        <dbReference type="ARBA" id="ARBA00022989"/>
    </source>
</evidence>
<dbReference type="PRINTS" id="PR00344">
    <property type="entry name" value="BCTRLSENSOR"/>
</dbReference>
<evidence type="ECO:0000256" key="6">
    <source>
        <dbReference type="ARBA" id="ARBA00022679"/>
    </source>
</evidence>
<dbReference type="InterPro" id="IPR050428">
    <property type="entry name" value="TCS_sensor_his_kinase"/>
</dbReference>
<evidence type="ECO:0000259" key="16">
    <source>
        <dbReference type="PROSITE" id="PS50885"/>
    </source>
</evidence>
<evidence type="ECO:0000256" key="4">
    <source>
        <dbReference type="ARBA" id="ARBA00022475"/>
    </source>
</evidence>
<dbReference type="Gene3D" id="6.10.340.10">
    <property type="match status" value="1"/>
</dbReference>
<keyword evidence="5" id="KW-0597">Phosphoprotein</keyword>
<evidence type="ECO:0000313" key="17">
    <source>
        <dbReference type="EMBL" id="RRJ63422.1"/>
    </source>
</evidence>
<dbReference type="OrthoDB" id="9786919at2"/>
<dbReference type="InterPro" id="IPR004358">
    <property type="entry name" value="Sig_transdc_His_kin-like_C"/>
</dbReference>
<protein>
    <recommendedName>
        <fullName evidence="3">histidine kinase</fullName>
        <ecNumber evidence="3">2.7.13.3</ecNumber>
    </recommendedName>
</protein>
<dbReference type="InterPro" id="IPR005467">
    <property type="entry name" value="His_kinase_dom"/>
</dbReference>
<evidence type="ECO:0000256" key="7">
    <source>
        <dbReference type="ARBA" id="ARBA00022692"/>
    </source>
</evidence>
<proteinExistence type="predicted"/>
<dbReference type="Gene3D" id="1.10.287.130">
    <property type="match status" value="1"/>
</dbReference>
<evidence type="ECO:0000256" key="2">
    <source>
        <dbReference type="ARBA" id="ARBA00004651"/>
    </source>
</evidence>
<dbReference type="InterPro" id="IPR003660">
    <property type="entry name" value="HAMP_dom"/>
</dbReference>
<feature type="domain" description="HAMP" evidence="16">
    <location>
        <begin position="177"/>
        <end position="231"/>
    </location>
</feature>
<keyword evidence="11 14" id="KW-1133">Transmembrane helix</keyword>
<reference evidence="17 18" key="1">
    <citation type="submission" date="2018-11" db="EMBL/GenBank/DDBJ databases">
        <title>Genome sequencing of Paenibacillus sp. KCOM 3021 (= ChDC PVNT-B20).</title>
        <authorList>
            <person name="Kook J.-K."/>
            <person name="Park S.-N."/>
            <person name="Lim Y.K."/>
        </authorList>
    </citation>
    <scope>NUCLEOTIDE SEQUENCE [LARGE SCALE GENOMIC DNA]</scope>
    <source>
        <strain evidence="17 18">KCOM 3021</strain>
    </source>
</reference>
<evidence type="ECO:0000256" key="9">
    <source>
        <dbReference type="ARBA" id="ARBA00022777"/>
    </source>
</evidence>
<keyword evidence="10" id="KW-0067">ATP-binding</keyword>
<dbReference type="PROSITE" id="PS50109">
    <property type="entry name" value="HIS_KIN"/>
    <property type="match status" value="1"/>
</dbReference>
<dbReference type="InterPro" id="IPR036890">
    <property type="entry name" value="HATPase_C_sf"/>
</dbReference>
<dbReference type="SMART" id="SM00387">
    <property type="entry name" value="HATPase_c"/>
    <property type="match status" value="1"/>
</dbReference>
<comment type="subcellular location">
    <subcellularLocation>
        <location evidence="2">Cell membrane</location>
        <topology evidence="2">Multi-pass membrane protein</topology>
    </subcellularLocation>
</comment>
<evidence type="ECO:0000256" key="1">
    <source>
        <dbReference type="ARBA" id="ARBA00000085"/>
    </source>
</evidence>
<evidence type="ECO:0000313" key="18">
    <source>
        <dbReference type="Proteomes" id="UP000267017"/>
    </source>
</evidence>
<evidence type="ECO:0000256" key="5">
    <source>
        <dbReference type="ARBA" id="ARBA00022553"/>
    </source>
</evidence>
<dbReference type="GO" id="GO:0000155">
    <property type="term" value="F:phosphorelay sensor kinase activity"/>
    <property type="evidence" value="ECO:0007669"/>
    <property type="project" value="InterPro"/>
</dbReference>
<sequence length="455" mass="50843">MKLRSKIYLYSSALFAVLLIAVNLSVYILFERMSVGNEIKRVEAEAEAIVKGVRQSAGLIPPDDLLRAYAPLNGMLRIVKSDGTSTPPVTTSSEQQLSKLKYAFEEERKTRRMEVGRTGYVWVSVPVIWPDGEVVNVQVMESIADTEGRLAVLRTVLVAVTLIALIPAVVSSRILANRMMTPVSSMIGTMKEIMRSGRFKRLSQSGSSRDELKEMEETFNGMIGMLEANFERQERFVSDASHELKTPLTIIESYASLLQRRGRERPEIFDEAVEAILSESLRMREMTEQLLMLARGPEHWQMKVKRVDLAGVAEESVRAFRNAYKRDVTLFAEGSIWQNTDAGMLKQLLFILLDNARKYSETGIAVRVGADEREGWITVEDRGIGIPREELNKVFDRFYRLDPARTRGAGEGGFGLGLALAKEIAGALGVRIKLDSQVGQGTTASLIFRKEQAGE</sequence>
<dbReference type="Pfam" id="PF02518">
    <property type="entry name" value="HATPase_c"/>
    <property type="match status" value="1"/>
</dbReference>
<feature type="domain" description="Histidine kinase" evidence="15">
    <location>
        <begin position="239"/>
        <end position="452"/>
    </location>
</feature>
<gene>
    <name evidence="17" type="ORF">EHV15_11175</name>
</gene>
<comment type="catalytic activity">
    <reaction evidence="1">
        <text>ATP + protein L-histidine = ADP + protein N-phospho-L-histidine.</text>
        <dbReference type="EC" id="2.7.13.3"/>
    </reaction>
</comment>
<keyword evidence="18" id="KW-1185">Reference proteome</keyword>
<dbReference type="CDD" id="cd00075">
    <property type="entry name" value="HATPase"/>
    <property type="match status" value="1"/>
</dbReference>
<dbReference type="PANTHER" id="PTHR45436:SF5">
    <property type="entry name" value="SENSOR HISTIDINE KINASE TRCS"/>
    <property type="match status" value="1"/>
</dbReference>
<dbReference type="SUPFAM" id="SSF55874">
    <property type="entry name" value="ATPase domain of HSP90 chaperone/DNA topoisomerase II/histidine kinase"/>
    <property type="match status" value="1"/>
</dbReference>
<dbReference type="CDD" id="cd00082">
    <property type="entry name" value="HisKA"/>
    <property type="match status" value="1"/>
</dbReference>
<keyword evidence="12" id="KW-0902">Two-component regulatory system</keyword>
<keyword evidence="6" id="KW-0808">Transferase</keyword>
<comment type="caution">
    <text evidence="17">The sequence shown here is derived from an EMBL/GenBank/DDBJ whole genome shotgun (WGS) entry which is preliminary data.</text>
</comment>
<dbReference type="Proteomes" id="UP000267017">
    <property type="component" value="Unassembled WGS sequence"/>
</dbReference>
<dbReference type="SMART" id="SM00388">
    <property type="entry name" value="HisKA"/>
    <property type="match status" value="1"/>
</dbReference>
<name>A0A3P3TZ87_9BACL</name>
<evidence type="ECO:0000256" key="3">
    <source>
        <dbReference type="ARBA" id="ARBA00012438"/>
    </source>
</evidence>
<keyword evidence="4" id="KW-1003">Cell membrane</keyword>
<dbReference type="GO" id="GO:0005886">
    <property type="term" value="C:plasma membrane"/>
    <property type="evidence" value="ECO:0007669"/>
    <property type="project" value="UniProtKB-SubCell"/>
</dbReference>
<dbReference type="AlphaFoldDB" id="A0A3P3TZ87"/>
<dbReference type="GO" id="GO:0005524">
    <property type="term" value="F:ATP binding"/>
    <property type="evidence" value="ECO:0007669"/>
    <property type="project" value="UniProtKB-KW"/>
</dbReference>
<accession>A0A3P3TZ87</accession>
<dbReference type="InterPro" id="IPR003661">
    <property type="entry name" value="HisK_dim/P_dom"/>
</dbReference>
<evidence type="ECO:0000259" key="15">
    <source>
        <dbReference type="PROSITE" id="PS50109"/>
    </source>
</evidence>
<evidence type="ECO:0000256" key="13">
    <source>
        <dbReference type="ARBA" id="ARBA00023136"/>
    </source>
</evidence>
<dbReference type="InterPro" id="IPR036097">
    <property type="entry name" value="HisK_dim/P_sf"/>
</dbReference>
<dbReference type="PROSITE" id="PS50885">
    <property type="entry name" value="HAMP"/>
    <property type="match status" value="1"/>
</dbReference>
<dbReference type="Gene3D" id="3.30.565.10">
    <property type="entry name" value="Histidine kinase-like ATPase, C-terminal domain"/>
    <property type="match status" value="1"/>
</dbReference>
<evidence type="ECO:0000256" key="12">
    <source>
        <dbReference type="ARBA" id="ARBA00023012"/>
    </source>
</evidence>
<keyword evidence="8" id="KW-0547">Nucleotide-binding</keyword>
<evidence type="ECO:0000256" key="14">
    <source>
        <dbReference type="SAM" id="Phobius"/>
    </source>
</evidence>
<evidence type="ECO:0000256" key="8">
    <source>
        <dbReference type="ARBA" id="ARBA00022741"/>
    </source>
</evidence>
<feature type="transmembrane region" description="Helical" evidence="14">
    <location>
        <begin position="7"/>
        <end position="30"/>
    </location>
</feature>
<organism evidence="17 18">
    <name type="scientific">Paenibacillus oralis</name>
    <dbReference type="NCBI Taxonomy" id="2490856"/>
    <lineage>
        <taxon>Bacteria</taxon>
        <taxon>Bacillati</taxon>
        <taxon>Bacillota</taxon>
        <taxon>Bacilli</taxon>
        <taxon>Bacillales</taxon>
        <taxon>Paenibacillaceae</taxon>
        <taxon>Paenibacillus</taxon>
    </lineage>
</organism>
<keyword evidence="7 14" id="KW-0812">Transmembrane</keyword>
<dbReference type="EC" id="2.7.13.3" evidence="3"/>
<dbReference type="PANTHER" id="PTHR45436">
    <property type="entry name" value="SENSOR HISTIDINE KINASE YKOH"/>
    <property type="match status" value="1"/>
</dbReference>
<dbReference type="RefSeq" id="WP_128631259.1">
    <property type="nucleotide sequence ID" value="NZ_RRCN01000001.1"/>
</dbReference>
<keyword evidence="9" id="KW-0418">Kinase</keyword>
<dbReference type="InterPro" id="IPR003594">
    <property type="entry name" value="HATPase_dom"/>
</dbReference>
<dbReference type="Pfam" id="PF00512">
    <property type="entry name" value="HisKA"/>
    <property type="match status" value="1"/>
</dbReference>
<keyword evidence="13 14" id="KW-0472">Membrane</keyword>